<dbReference type="InterPro" id="IPR006140">
    <property type="entry name" value="D-isomer_DH_NAD-bd"/>
</dbReference>
<dbReference type="InterPro" id="IPR036291">
    <property type="entry name" value="NAD(P)-bd_dom_sf"/>
</dbReference>
<dbReference type="Pfam" id="PF02826">
    <property type="entry name" value="2-Hacid_dh_C"/>
    <property type="match status" value="1"/>
</dbReference>
<organism evidence="4 5">
    <name type="scientific">Glutamicibacter mishrai</name>
    <dbReference type="NCBI Taxonomy" id="1775880"/>
    <lineage>
        <taxon>Bacteria</taxon>
        <taxon>Bacillati</taxon>
        <taxon>Actinomycetota</taxon>
        <taxon>Actinomycetes</taxon>
        <taxon>Micrococcales</taxon>
        <taxon>Micrococcaceae</taxon>
        <taxon>Glutamicibacter</taxon>
    </lineage>
</organism>
<dbReference type="InterPro" id="IPR029753">
    <property type="entry name" value="D-isomer_DH_CS"/>
</dbReference>
<dbReference type="Gene3D" id="3.40.50.720">
    <property type="entry name" value="NAD(P)-binding Rossmann-like Domain"/>
    <property type="match status" value="2"/>
</dbReference>
<proteinExistence type="predicted"/>
<dbReference type="GO" id="GO:0051287">
    <property type="term" value="F:NAD binding"/>
    <property type="evidence" value="ECO:0007669"/>
    <property type="project" value="InterPro"/>
</dbReference>
<keyword evidence="5" id="KW-1185">Reference proteome</keyword>
<dbReference type="CDD" id="cd12165">
    <property type="entry name" value="2-Hacid_dh_6"/>
    <property type="match status" value="1"/>
</dbReference>
<accession>A0A6H0SH32</accession>
<dbReference type="SUPFAM" id="SSF52283">
    <property type="entry name" value="Formate/glycerate dehydrogenase catalytic domain-like"/>
    <property type="match status" value="1"/>
</dbReference>
<dbReference type="InterPro" id="IPR050223">
    <property type="entry name" value="D-isomer_2-hydroxyacid_DH"/>
</dbReference>
<evidence type="ECO:0000313" key="4">
    <source>
        <dbReference type="EMBL" id="QIV86604.1"/>
    </source>
</evidence>
<reference evidence="4 5" key="1">
    <citation type="submission" date="2018-09" db="EMBL/GenBank/DDBJ databases">
        <title>Glutamicibacter mishrai S5-52T (LMG 29155T = KCTC 39846T).</title>
        <authorList>
            <person name="Das S.K."/>
        </authorList>
    </citation>
    <scope>NUCLEOTIDE SEQUENCE [LARGE SCALE GENOMIC DNA]</scope>
    <source>
        <strain evidence="4 5">S5-52</strain>
    </source>
</reference>
<dbReference type="SUPFAM" id="SSF51735">
    <property type="entry name" value="NAD(P)-binding Rossmann-fold domains"/>
    <property type="match status" value="1"/>
</dbReference>
<protein>
    <submittedName>
        <fullName evidence="4">Hydroxyacid dehydrogenase</fullName>
    </submittedName>
</protein>
<evidence type="ECO:0000256" key="1">
    <source>
        <dbReference type="ARBA" id="ARBA00023002"/>
    </source>
</evidence>
<sequence>MVDALKIVVTDPIVSRFESRFRELAAGFEWHFVADLQAKEQSSRIAEADVLVCSKLAPEDAQQCQARLVHVTGSGTDRVALQQLPATTGIATTSHHERSIAEYVLMAILAHERRLFEVTAELREGTWKTVATDQSVPMFRTFKDLTVGFIGLGGIGAKTSAAVSALGAKAIAVRRNPSTPSEADQKLAWVKSMEHLPELLETSDVVVLCLPLTDETRGLIGAEQLELMRKDALLVNVSRGPIIDAQALIAALEQRIIGGAALDVWWDAPNGTKAPELTRQLAAHPRVIATPHYSGHARNTFESRVDEICENILAFTALPGSLSAAPATDS</sequence>
<dbReference type="EMBL" id="CP032549">
    <property type="protein sequence ID" value="QIV86604.1"/>
    <property type="molecule type" value="Genomic_DNA"/>
</dbReference>
<dbReference type="GO" id="GO:0016618">
    <property type="term" value="F:hydroxypyruvate reductase [NAD(P)H] activity"/>
    <property type="evidence" value="ECO:0007669"/>
    <property type="project" value="TreeGrafter"/>
</dbReference>
<gene>
    <name evidence="4" type="ORF">D3791_05350</name>
</gene>
<keyword evidence="2" id="KW-0520">NAD</keyword>
<dbReference type="PANTHER" id="PTHR10996">
    <property type="entry name" value="2-HYDROXYACID DEHYDROGENASE-RELATED"/>
    <property type="match status" value="1"/>
</dbReference>
<dbReference type="AlphaFoldDB" id="A0A6H0SH32"/>
<dbReference type="RefSeq" id="WP_172511509.1">
    <property type="nucleotide sequence ID" value="NZ_CP032549.1"/>
</dbReference>
<evidence type="ECO:0000259" key="3">
    <source>
        <dbReference type="Pfam" id="PF02826"/>
    </source>
</evidence>
<keyword evidence="1" id="KW-0560">Oxidoreductase</keyword>
<dbReference type="PANTHER" id="PTHR10996:SF178">
    <property type="entry name" value="2-HYDROXYACID DEHYDROGENASE YGL185C-RELATED"/>
    <property type="match status" value="1"/>
</dbReference>
<evidence type="ECO:0000256" key="2">
    <source>
        <dbReference type="ARBA" id="ARBA00023027"/>
    </source>
</evidence>
<dbReference type="Proteomes" id="UP000502331">
    <property type="component" value="Chromosome"/>
</dbReference>
<dbReference type="GO" id="GO:0030267">
    <property type="term" value="F:glyoxylate reductase (NADPH) activity"/>
    <property type="evidence" value="ECO:0007669"/>
    <property type="project" value="TreeGrafter"/>
</dbReference>
<dbReference type="GO" id="GO:0005829">
    <property type="term" value="C:cytosol"/>
    <property type="evidence" value="ECO:0007669"/>
    <property type="project" value="TreeGrafter"/>
</dbReference>
<evidence type="ECO:0000313" key="5">
    <source>
        <dbReference type="Proteomes" id="UP000502331"/>
    </source>
</evidence>
<name>A0A6H0SH32_9MICC</name>
<dbReference type="PROSITE" id="PS00671">
    <property type="entry name" value="D_2_HYDROXYACID_DH_3"/>
    <property type="match status" value="1"/>
</dbReference>
<feature type="domain" description="D-isomer specific 2-hydroxyacid dehydrogenase NAD-binding" evidence="3">
    <location>
        <begin position="105"/>
        <end position="293"/>
    </location>
</feature>